<comment type="subunit">
    <text evidence="6">HflC and HflK may interact to form a multimeric complex.</text>
</comment>
<sequence>MPWNDNTGGSGGGGGPWGSGGGNNGNGQNPWGRKPEGGGGGGQEPPDLDEVVRQLQRSFRGMFGGGGKSGGKDGGKSGGVFGVVLVLAILIGVWFALPGSGWYQVGPNQNGVVLRFGEYDRTTRPGLHVKFPTPIETVFLPEVTTTNTLTIGAGPEGQMLTRDQNIVDIEFAVQWRVNYGYPDGVRDFLFNVRSPENTVRAVAESAMREVIGTSDLQYIITEGRGEVSRRTKELLQATLNEYTAGIEVLEVNLRTAQPPASVIDAFRDVDVAEQDAERLRLEATSYSNRVIPEARGDAARLTQAAQGYRDSVIAEAQGQADRFLSIYEEYAQAPEVTRHRMYLETMEGVLRDSDLTILDSQSGAVPYLPLDQLGQNRTRSQGNNQ</sequence>
<evidence type="ECO:0000256" key="3">
    <source>
        <dbReference type="ARBA" id="ARBA00022692"/>
    </source>
</evidence>
<feature type="region of interest" description="Disordered" evidence="7">
    <location>
        <begin position="1"/>
        <end position="48"/>
    </location>
</feature>
<evidence type="ECO:0000256" key="2">
    <source>
        <dbReference type="ARBA" id="ARBA00006971"/>
    </source>
</evidence>
<evidence type="ECO:0000256" key="1">
    <source>
        <dbReference type="ARBA" id="ARBA00004167"/>
    </source>
</evidence>
<dbReference type="PANTHER" id="PTHR43327">
    <property type="entry name" value="STOMATIN-LIKE PROTEIN 2, MITOCHONDRIAL"/>
    <property type="match status" value="1"/>
</dbReference>
<keyword evidence="4 6" id="KW-1133">Transmembrane helix</keyword>
<dbReference type="RefSeq" id="WP_091769744.1">
    <property type="nucleotide sequence ID" value="NZ_FNHG01000009.1"/>
</dbReference>
<dbReference type="Gene3D" id="3.30.479.30">
    <property type="entry name" value="Band 7 domain"/>
    <property type="match status" value="1"/>
</dbReference>
<keyword evidence="10" id="KW-1185">Reference proteome</keyword>
<evidence type="ECO:0000256" key="7">
    <source>
        <dbReference type="SAM" id="MobiDB-lite"/>
    </source>
</evidence>
<proteinExistence type="inferred from homology"/>
<dbReference type="STRING" id="144026.SAMN04488568_10933"/>
<evidence type="ECO:0000256" key="5">
    <source>
        <dbReference type="ARBA" id="ARBA00023136"/>
    </source>
</evidence>
<comment type="similarity">
    <text evidence="2 6">Belongs to the band 7/mec-2 family. HflK subfamily.</text>
</comment>
<feature type="transmembrane region" description="Helical" evidence="6">
    <location>
        <begin position="78"/>
        <end position="97"/>
    </location>
</feature>
<dbReference type="CDD" id="cd03404">
    <property type="entry name" value="SPFH_HflK"/>
    <property type="match status" value="1"/>
</dbReference>
<evidence type="ECO:0000259" key="8">
    <source>
        <dbReference type="PROSITE" id="PS50042"/>
    </source>
</evidence>
<comment type="function">
    <text evidence="6">HflC and HflK could encode or regulate a protease.</text>
</comment>
<protein>
    <recommendedName>
        <fullName evidence="6">Protein HflK</fullName>
    </recommendedName>
</protein>
<dbReference type="GO" id="GO:0006508">
    <property type="term" value="P:proteolysis"/>
    <property type="evidence" value="ECO:0007669"/>
    <property type="project" value="UniProtKB-KW"/>
</dbReference>
<dbReference type="Pfam" id="PF01145">
    <property type="entry name" value="Band_7"/>
    <property type="match status" value="1"/>
</dbReference>
<feature type="compositionally biased region" description="Gly residues" evidence="7">
    <location>
        <begin position="8"/>
        <end position="25"/>
    </location>
</feature>
<organism evidence="9 10">
    <name type="scientific">Maricaulis salignorans</name>
    <dbReference type="NCBI Taxonomy" id="144026"/>
    <lineage>
        <taxon>Bacteria</taxon>
        <taxon>Pseudomonadati</taxon>
        <taxon>Pseudomonadota</taxon>
        <taxon>Alphaproteobacteria</taxon>
        <taxon>Maricaulales</taxon>
        <taxon>Maricaulaceae</taxon>
        <taxon>Maricaulis</taxon>
    </lineage>
</organism>
<dbReference type="SMART" id="SM00244">
    <property type="entry name" value="PHB"/>
    <property type="match status" value="1"/>
</dbReference>
<dbReference type="EMBL" id="FNHG01000009">
    <property type="protein sequence ID" value="SDM32679.1"/>
    <property type="molecule type" value="Genomic_DNA"/>
</dbReference>
<evidence type="ECO:0000256" key="4">
    <source>
        <dbReference type="ARBA" id="ARBA00022989"/>
    </source>
</evidence>
<keyword evidence="5 6" id="KW-0472">Membrane</keyword>
<accession>A0A1G9SB82</accession>
<dbReference type="PANTHER" id="PTHR43327:SF2">
    <property type="entry name" value="MODULATOR OF FTSH PROTEASE HFLK"/>
    <property type="match status" value="1"/>
</dbReference>
<dbReference type="InterPro" id="IPR050710">
    <property type="entry name" value="Band7/mec-2_domain"/>
</dbReference>
<comment type="subcellular location">
    <subcellularLocation>
        <location evidence="1">Membrane</location>
        <topology evidence="1">Single-pass membrane protein</topology>
    </subcellularLocation>
</comment>
<dbReference type="Proteomes" id="UP000199759">
    <property type="component" value="Unassembled WGS sequence"/>
</dbReference>
<dbReference type="GO" id="GO:0016020">
    <property type="term" value="C:membrane"/>
    <property type="evidence" value="ECO:0007669"/>
    <property type="project" value="UniProtKB-SubCell"/>
</dbReference>
<dbReference type="InterPro" id="IPR020980">
    <property type="entry name" value="Membrane_HflK_N"/>
</dbReference>
<evidence type="ECO:0000256" key="6">
    <source>
        <dbReference type="RuleBase" id="RU364113"/>
    </source>
</evidence>
<dbReference type="NCBIfam" id="TIGR01933">
    <property type="entry name" value="hflK"/>
    <property type="match status" value="1"/>
</dbReference>
<dbReference type="InterPro" id="IPR010201">
    <property type="entry name" value="HflK"/>
</dbReference>
<feature type="domain" description="Cyclic nucleotide-binding" evidence="8">
    <location>
        <begin position="218"/>
        <end position="280"/>
    </location>
</feature>
<name>A0A1G9SB82_9PROT</name>
<keyword evidence="3 6" id="KW-0812">Transmembrane</keyword>
<dbReference type="PROSITE" id="PS50042">
    <property type="entry name" value="CNMP_BINDING_3"/>
    <property type="match status" value="1"/>
</dbReference>
<keyword evidence="9" id="KW-0645">Protease</keyword>
<dbReference type="Pfam" id="PF12221">
    <property type="entry name" value="HflK_N"/>
    <property type="match status" value="1"/>
</dbReference>
<gene>
    <name evidence="9" type="ORF">SAMN04488568_10933</name>
</gene>
<reference evidence="9 10" key="1">
    <citation type="submission" date="2016-10" db="EMBL/GenBank/DDBJ databases">
        <authorList>
            <person name="de Groot N.N."/>
        </authorList>
    </citation>
    <scope>NUCLEOTIDE SEQUENCE [LARGE SCALE GENOMIC DNA]</scope>
    <source>
        <strain evidence="9 10">DSM 16077</strain>
    </source>
</reference>
<evidence type="ECO:0000313" key="9">
    <source>
        <dbReference type="EMBL" id="SDM32679.1"/>
    </source>
</evidence>
<dbReference type="AlphaFoldDB" id="A0A1G9SB82"/>
<dbReference type="GO" id="GO:0008233">
    <property type="term" value="F:peptidase activity"/>
    <property type="evidence" value="ECO:0007669"/>
    <property type="project" value="UniProtKB-KW"/>
</dbReference>
<dbReference type="OrthoDB" id="9779595at2"/>
<dbReference type="InterPro" id="IPR000595">
    <property type="entry name" value="cNMP-bd_dom"/>
</dbReference>
<evidence type="ECO:0000313" key="10">
    <source>
        <dbReference type="Proteomes" id="UP000199759"/>
    </source>
</evidence>
<dbReference type="InterPro" id="IPR036013">
    <property type="entry name" value="Band_7/SPFH_dom_sf"/>
</dbReference>
<dbReference type="SUPFAM" id="SSF117892">
    <property type="entry name" value="Band 7/SPFH domain"/>
    <property type="match status" value="1"/>
</dbReference>
<keyword evidence="9" id="KW-0378">Hydrolase</keyword>
<dbReference type="InterPro" id="IPR001107">
    <property type="entry name" value="Band_7"/>
</dbReference>